<name>A0A821G1L0_9BILA</name>
<feature type="non-terminal residue" evidence="1">
    <location>
        <position position="1"/>
    </location>
</feature>
<proteinExistence type="predicted"/>
<reference evidence="1" key="1">
    <citation type="submission" date="2021-02" db="EMBL/GenBank/DDBJ databases">
        <authorList>
            <person name="Nowell W R."/>
        </authorList>
    </citation>
    <scope>NUCLEOTIDE SEQUENCE</scope>
</reference>
<dbReference type="Pfam" id="PF15002">
    <property type="entry name" value="ERK-JNK_inhib"/>
    <property type="match status" value="1"/>
</dbReference>
<gene>
    <name evidence="1" type="ORF">UJA718_LOCUS34215</name>
</gene>
<comment type="caution">
    <text evidence="1">The sequence shown here is derived from an EMBL/GenBank/DDBJ whole genome shotgun (WGS) entry which is preliminary data.</text>
</comment>
<dbReference type="InterPro" id="IPR026321">
    <property type="entry name" value="CC134"/>
</dbReference>
<dbReference type="AlphaFoldDB" id="A0A821G1L0"/>
<keyword evidence="2" id="KW-1185">Reference proteome</keyword>
<accession>A0A821G1L0</accession>
<organism evidence="1 2">
    <name type="scientific">Rotaria socialis</name>
    <dbReference type="NCBI Taxonomy" id="392032"/>
    <lineage>
        <taxon>Eukaryota</taxon>
        <taxon>Metazoa</taxon>
        <taxon>Spiralia</taxon>
        <taxon>Gnathifera</taxon>
        <taxon>Rotifera</taxon>
        <taxon>Eurotatoria</taxon>
        <taxon>Bdelloidea</taxon>
        <taxon>Philodinida</taxon>
        <taxon>Philodinidae</taxon>
        <taxon>Rotaria</taxon>
    </lineage>
</organism>
<evidence type="ECO:0000313" key="1">
    <source>
        <dbReference type="EMBL" id="CAF4660177.1"/>
    </source>
</evidence>
<sequence>YLRVSPGKYLVIPSIYEVVVKLFTVQIFSAHLSFIEQPNRFGHFLLRIFLEANYSNRRLSNAFPSPEPANEQLTQSTISTPETASPKLASIKNNFFNCLCPYDYQAMFRTKRKEHHHIIQTLGQMQTDVKRYKAVQMLMDQIFQVLNSSRLALTSAGFVPSVSPFPTEETVREPNEYFRLELSLLLENVLFIGDLALFFPDVFHRFYDKDQQRRILTSWSYSFAVETEFYDEKSLEILSLMAQELNLIEKSATFHNPYVFNEKDKQ</sequence>
<dbReference type="EMBL" id="CAJOBP010030803">
    <property type="protein sequence ID" value="CAF4660177.1"/>
    <property type="molecule type" value="Genomic_DNA"/>
</dbReference>
<dbReference type="Proteomes" id="UP000663873">
    <property type="component" value="Unassembled WGS sequence"/>
</dbReference>
<evidence type="ECO:0000313" key="2">
    <source>
        <dbReference type="Proteomes" id="UP000663873"/>
    </source>
</evidence>
<dbReference type="PANTHER" id="PTHR14735:SF1">
    <property type="entry name" value="COILED-COIL DOMAIN-CONTAINING PROTEIN 134"/>
    <property type="match status" value="1"/>
</dbReference>
<protein>
    <submittedName>
        <fullName evidence="1">Uncharacterized protein</fullName>
    </submittedName>
</protein>
<dbReference type="PANTHER" id="PTHR14735">
    <property type="entry name" value="COILED-COIL DOMAIN-CONTAINING PROTEIN 134"/>
    <property type="match status" value="1"/>
</dbReference>
<feature type="non-terminal residue" evidence="1">
    <location>
        <position position="266"/>
    </location>
</feature>